<accession>A0A081P8W8</accession>
<gene>
    <name evidence="2" type="ORF">ET33_25005</name>
</gene>
<dbReference type="Proteomes" id="UP000028123">
    <property type="component" value="Unassembled WGS sequence"/>
</dbReference>
<protein>
    <submittedName>
        <fullName evidence="2">Uncharacterized protein</fullName>
    </submittedName>
</protein>
<name>A0A081P8W8_9BACL</name>
<dbReference type="AlphaFoldDB" id="A0A081P8W8"/>
<keyword evidence="3" id="KW-1185">Reference proteome</keyword>
<comment type="caution">
    <text evidence="2">The sequence shown here is derived from an EMBL/GenBank/DDBJ whole genome shotgun (WGS) entry which is preliminary data.</text>
</comment>
<evidence type="ECO:0000313" key="3">
    <source>
        <dbReference type="Proteomes" id="UP000028123"/>
    </source>
</evidence>
<dbReference type="OrthoDB" id="2611684at2"/>
<feature type="compositionally biased region" description="Low complexity" evidence="1">
    <location>
        <begin position="56"/>
        <end position="74"/>
    </location>
</feature>
<evidence type="ECO:0000256" key="1">
    <source>
        <dbReference type="SAM" id="MobiDB-lite"/>
    </source>
</evidence>
<dbReference type="RefSeq" id="WP_036677081.1">
    <property type="nucleotide sequence ID" value="NZ_JNVM01000004.1"/>
</dbReference>
<reference evidence="2 3" key="1">
    <citation type="submission" date="2014-06" db="EMBL/GenBank/DDBJ databases">
        <title>Draft genome sequence of Paenibacillus sp. MSt1.</title>
        <authorList>
            <person name="Aw Y.K."/>
            <person name="Ong K.S."/>
            <person name="Gan H.M."/>
            <person name="Lee S.M."/>
        </authorList>
    </citation>
    <scope>NUCLEOTIDE SEQUENCE [LARGE SCALE GENOMIC DNA]</scope>
    <source>
        <strain evidence="2 3">MSt1</strain>
    </source>
</reference>
<dbReference type="EMBL" id="JNVM01000004">
    <property type="protein sequence ID" value="KEQ27141.1"/>
    <property type="molecule type" value="Genomic_DNA"/>
</dbReference>
<organism evidence="2 3">
    <name type="scientific">Paenibacillus tyrfis</name>
    <dbReference type="NCBI Taxonomy" id="1501230"/>
    <lineage>
        <taxon>Bacteria</taxon>
        <taxon>Bacillati</taxon>
        <taxon>Bacillota</taxon>
        <taxon>Bacilli</taxon>
        <taxon>Bacillales</taxon>
        <taxon>Paenibacillaceae</taxon>
        <taxon>Paenibacillus</taxon>
    </lineage>
</organism>
<dbReference type="eggNOG" id="ENOG50306DK">
    <property type="taxonomic scope" value="Bacteria"/>
</dbReference>
<feature type="region of interest" description="Disordered" evidence="1">
    <location>
        <begin position="35"/>
        <end position="97"/>
    </location>
</feature>
<evidence type="ECO:0000313" key="2">
    <source>
        <dbReference type="EMBL" id="KEQ27141.1"/>
    </source>
</evidence>
<sequence length="133" mass="13640">MRGNTFVKVGAVGLAMAFCIFFGVALATQGTERIHGPLNKPQSGAAEAKQHAYTSAPAGKPGAAPPAGANAAGPVPKPHAQRPAEAKAKPAMPEDPAAYTGINRVGNKTGELLQITAYYGIRFVVSIFEAISP</sequence>
<proteinExistence type="predicted"/>